<dbReference type="EMBL" id="JAUHHV010000005">
    <property type="protein sequence ID" value="KAK1424412.1"/>
    <property type="molecule type" value="Genomic_DNA"/>
</dbReference>
<proteinExistence type="predicted"/>
<gene>
    <name evidence="2" type="ORF">QVD17_19741</name>
</gene>
<feature type="region of interest" description="Disordered" evidence="1">
    <location>
        <begin position="1"/>
        <end position="38"/>
    </location>
</feature>
<feature type="compositionally biased region" description="Polar residues" evidence="1">
    <location>
        <begin position="177"/>
        <end position="186"/>
    </location>
</feature>
<accession>A0AAD8NX87</accession>
<dbReference type="Proteomes" id="UP001229421">
    <property type="component" value="Unassembled WGS sequence"/>
</dbReference>
<name>A0AAD8NX87_TARER</name>
<reference evidence="2" key="1">
    <citation type="journal article" date="2023" name="bioRxiv">
        <title>Improved chromosome-level genome assembly for marigold (Tagetes erecta).</title>
        <authorList>
            <person name="Jiang F."/>
            <person name="Yuan L."/>
            <person name="Wang S."/>
            <person name="Wang H."/>
            <person name="Xu D."/>
            <person name="Wang A."/>
            <person name="Fan W."/>
        </authorList>
    </citation>
    <scope>NUCLEOTIDE SEQUENCE</scope>
    <source>
        <strain evidence="2">WSJ</strain>
        <tissue evidence="2">Leaf</tissue>
    </source>
</reference>
<evidence type="ECO:0000313" key="2">
    <source>
        <dbReference type="EMBL" id="KAK1424412.1"/>
    </source>
</evidence>
<feature type="compositionally biased region" description="Polar residues" evidence="1">
    <location>
        <begin position="1"/>
        <end position="13"/>
    </location>
</feature>
<sequence>MKRNITCSDQIKVSTDVDGADEGKRDDRSNPNVEVMNPTNVKLGQAETECTNQNKVHDKDSKVEMKYAEAVKQTPNTAREVNFRYLEAKSVKDGVDVILSAESVRKFEDQKGKRKANKGGIPVQKHRQKFEYRPVKTKEIGRDGATQKKVKERVDSSVTSTNRFAALGSELGEDNTVLNEVGSSSGLPPRMKDGDDSDDDVEEVFVDQNPDDQDIRASEEKCLKDYQQACIDEEGFLKQKAKVHWLAVGDANTRYFHNYVKGRNHRARIHSIKDMNGMEWEGDQMIQQFVSHYNSFLGGQHTVSRVPSDDLFTSRLNHHVALAMIAPVEKDEIKMSAECVLKVLKRFADMSGLTPSNHKSTVYFCHVPPRVKKSITDLLPFEEGKLPVRFITPRAIRDAGLCLSDTIDRCWLVDFIVDLVTGVGHVQT</sequence>
<organism evidence="2 3">
    <name type="scientific">Tagetes erecta</name>
    <name type="common">African marigold</name>
    <dbReference type="NCBI Taxonomy" id="13708"/>
    <lineage>
        <taxon>Eukaryota</taxon>
        <taxon>Viridiplantae</taxon>
        <taxon>Streptophyta</taxon>
        <taxon>Embryophyta</taxon>
        <taxon>Tracheophyta</taxon>
        <taxon>Spermatophyta</taxon>
        <taxon>Magnoliopsida</taxon>
        <taxon>eudicotyledons</taxon>
        <taxon>Gunneridae</taxon>
        <taxon>Pentapetalae</taxon>
        <taxon>asterids</taxon>
        <taxon>campanulids</taxon>
        <taxon>Asterales</taxon>
        <taxon>Asteraceae</taxon>
        <taxon>Asteroideae</taxon>
        <taxon>Heliantheae alliance</taxon>
        <taxon>Tageteae</taxon>
        <taxon>Tagetes</taxon>
    </lineage>
</organism>
<protein>
    <submittedName>
        <fullName evidence="2">Uncharacterized protein</fullName>
    </submittedName>
</protein>
<feature type="region of interest" description="Disordered" evidence="1">
    <location>
        <begin position="177"/>
        <end position="199"/>
    </location>
</feature>
<dbReference type="AlphaFoldDB" id="A0AAD8NX87"/>
<keyword evidence="3" id="KW-1185">Reference proteome</keyword>
<evidence type="ECO:0000313" key="3">
    <source>
        <dbReference type="Proteomes" id="UP001229421"/>
    </source>
</evidence>
<evidence type="ECO:0000256" key="1">
    <source>
        <dbReference type="SAM" id="MobiDB-lite"/>
    </source>
</evidence>
<comment type="caution">
    <text evidence="2">The sequence shown here is derived from an EMBL/GenBank/DDBJ whole genome shotgun (WGS) entry which is preliminary data.</text>
</comment>